<feature type="non-terminal residue" evidence="2">
    <location>
        <position position="1"/>
    </location>
</feature>
<protein>
    <submittedName>
        <fullName evidence="2">Uncharacterized protein</fullName>
    </submittedName>
</protein>
<reference evidence="2" key="1">
    <citation type="submission" date="2020-02" db="EMBL/GenBank/DDBJ databases">
        <authorList>
            <person name="Meier V. D."/>
        </authorList>
    </citation>
    <scope>NUCLEOTIDE SEQUENCE</scope>
    <source>
        <strain evidence="2">AVDCRST_MAG69</strain>
    </source>
</reference>
<evidence type="ECO:0000313" key="2">
    <source>
        <dbReference type="EMBL" id="CAA9505556.1"/>
    </source>
</evidence>
<feature type="non-terminal residue" evidence="2">
    <location>
        <position position="70"/>
    </location>
</feature>
<proteinExistence type="predicted"/>
<dbReference type="AlphaFoldDB" id="A0A6J4SUC1"/>
<accession>A0A6J4SUC1</accession>
<feature type="region of interest" description="Disordered" evidence="1">
    <location>
        <begin position="38"/>
        <end position="70"/>
    </location>
</feature>
<organism evidence="2">
    <name type="scientific">uncultured Solirubrobacteraceae bacterium</name>
    <dbReference type="NCBI Taxonomy" id="1162706"/>
    <lineage>
        <taxon>Bacteria</taxon>
        <taxon>Bacillati</taxon>
        <taxon>Actinomycetota</taxon>
        <taxon>Thermoleophilia</taxon>
        <taxon>Solirubrobacterales</taxon>
        <taxon>Solirubrobacteraceae</taxon>
        <taxon>environmental samples</taxon>
    </lineage>
</organism>
<feature type="compositionally biased region" description="Basic residues" evidence="1">
    <location>
        <begin position="45"/>
        <end position="54"/>
    </location>
</feature>
<gene>
    <name evidence="2" type="ORF">AVDCRST_MAG69-2178</name>
</gene>
<sequence length="70" mass="7301">VHRPPDLLGLRLRGGVGGARGLGRRARAPDLRLRLRPGAGGLARLGRRRRRGGRHPSPSSGLAGGLGRGL</sequence>
<dbReference type="EMBL" id="CADCVP010000233">
    <property type="protein sequence ID" value="CAA9505556.1"/>
    <property type="molecule type" value="Genomic_DNA"/>
</dbReference>
<evidence type="ECO:0000256" key="1">
    <source>
        <dbReference type="SAM" id="MobiDB-lite"/>
    </source>
</evidence>
<name>A0A6J4SUC1_9ACTN</name>